<gene>
    <name evidence="2" type="ORF">THTE_3157</name>
</gene>
<reference evidence="2 3" key="1">
    <citation type="journal article" name="Front. Microbiol.">
        <title>Sugar Metabolism of the First Thermophilic Planctomycete Thermogutta terrifontis: Comparative Genomic and Transcriptomic Approaches.</title>
        <authorList>
            <person name="Elcheninov A.G."/>
            <person name="Menzel P."/>
            <person name="Gudbergsdottir S.R."/>
            <person name="Slesarev A.I."/>
            <person name="Kadnikov V.V."/>
            <person name="Krogh A."/>
            <person name="Bonch-Osmolovskaya E.A."/>
            <person name="Peng X."/>
            <person name="Kublanov I.V."/>
        </authorList>
    </citation>
    <scope>NUCLEOTIDE SEQUENCE [LARGE SCALE GENOMIC DNA]</scope>
    <source>
        <strain evidence="2 3">R1</strain>
    </source>
</reference>
<proteinExistence type="predicted"/>
<dbReference type="AlphaFoldDB" id="A0A286RIH4"/>
<dbReference type="Proteomes" id="UP000215086">
    <property type="component" value="Chromosome"/>
</dbReference>
<dbReference type="InterPro" id="IPR053135">
    <property type="entry name" value="AKR2_Oxidoreductase"/>
</dbReference>
<dbReference type="EMBL" id="CP018477">
    <property type="protein sequence ID" value="ASV75759.1"/>
    <property type="molecule type" value="Genomic_DNA"/>
</dbReference>
<dbReference type="PANTHER" id="PTHR43312">
    <property type="entry name" value="D-THREO-ALDOSE 1-DEHYDROGENASE"/>
    <property type="match status" value="1"/>
</dbReference>
<evidence type="ECO:0000313" key="3">
    <source>
        <dbReference type="Proteomes" id="UP000215086"/>
    </source>
</evidence>
<keyword evidence="3" id="KW-1185">Reference proteome</keyword>
<dbReference type="SUPFAM" id="SSF51430">
    <property type="entry name" value="NAD(P)-linked oxidoreductase"/>
    <property type="match status" value="1"/>
</dbReference>
<name>A0A286RIH4_9BACT</name>
<organism evidence="2 3">
    <name type="scientific">Thermogutta terrifontis</name>
    <dbReference type="NCBI Taxonomy" id="1331910"/>
    <lineage>
        <taxon>Bacteria</taxon>
        <taxon>Pseudomonadati</taxon>
        <taxon>Planctomycetota</taxon>
        <taxon>Planctomycetia</taxon>
        <taxon>Pirellulales</taxon>
        <taxon>Thermoguttaceae</taxon>
        <taxon>Thermogutta</taxon>
    </lineage>
</organism>
<dbReference type="KEGG" id="ttf:THTE_3157"/>
<dbReference type="RefSeq" id="WP_095415724.1">
    <property type="nucleotide sequence ID" value="NZ_CP018477.1"/>
</dbReference>
<dbReference type="OrthoDB" id="9773828at2"/>
<sequence length="331" mass="37020">MNVESTRREFLQTVIAGLALGRSMLLAQESSPAGLPTRPLGKTGERVSIIGLGGWDIGAIRDEKEAIAIMHEAIDNGLTFFDNCWDYHNGGSEERMGKALAQNGYRDKVFLMTKVCGRDYKTARQNLEDSLRRLRTDRIDLWQFHGIQWNDDPDLIFAENGALKCALEARKAGKVRYIGFTGHKNPRFHLAMLAKPFEWDTVQMPINILDAHYESFQKQVLPVCVERKIGAIGMKALASQGGRLPRELGIPAPLLRRFALSLPISSLICGIQSGENLRQDIEMARNFRPLSDEEVQELLAKAAGPAASGQIEQYKVGNYGCDWWHNLAKRA</sequence>
<evidence type="ECO:0000259" key="1">
    <source>
        <dbReference type="Pfam" id="PF00248"/>
    </source>
</evidence>
<dbReference type="InterPro" id="IPR036812">
    <property type="entry name" value="NAD(P)_OxRdtase_dom_sf"/>
</dbReference>
<dbReference type="CDD" id="cd19100">
    <property type="entry name" value="AKR_unchar"/>
    <property type="match status" value="1"/>
</dbReference>
<feature type="domain" description="NADP-dependent oxidoreductase" evidence="1">
    <location>
        <begin position="50"/>
        <end position="239"/>
    </location>
</feature>
<accession>A0A286RIH4</accession>
<dbReference type="Gene3D" id="3.20.20.100">
    <property type="entry name" value="NADP-dependent oxidoreductase domain"/>
    <property type="match status" value="1"/>
</dbReference>
<evidence type="ECO:0000313" key="2">
    <source>
        <dbReference type="EMBL" id="ASV75759.1"/>
    </source>
</evidence>
<dbReference type="InterPro" id="IPR023210">
    <property type="entry name" value="NADP_OxRdtase_dom"/>
</dbReference>
<protein>
    <submittedName>
        <fullName evidence="2">Ferredoxin</fullName>
    </submittedName>
</protein>
<dbReference type="PANTHER" id="PTHR43312:SF1">
    <property type="entry name" value="NADP-DEPENDENT OXIDOREDUCTASE DOMAIN-CONTAINING PROTEIN"/>
    <property type="match status" value="1"/>
</dbReference>
<dbReference type="Pfam" id="PF00248">
    <property type="entry name" value="Aldo_ket_red"/>
    <property type="match status" value="1"/>
</dbReference>